<gene>
    <name evidence="4" type="ORF">TPAB3V08_LOCUS5472</name>
</gene>
<protein>
    <submittedName>
        <fullName evidence="4">Uncharacterized protein</fullName>
    </submittedName>
</protein>
<comment type="caution">
    <text evidence="4">The sequence shown here is derived from an EMBL/GenBank/DDBJ whole genome shotgun (WGS) entry which is preliminary data.</text>
</comment>
<feature type="non-terminal residue" evidence="4">
    <location>
        <position position="1"/>
    </location>
</feature>
<keyword evidence="2" id="KW-0539">Nucleus</keyword>
<organism evidence="4 5">
    <name type="scientific">Timema podura</name>
    <name type="common">Walking stick</name>
    <dbReference type="NCBI Taxonomy" id="61482"/>
    <lineage>
        <taxon>Eukaryota</taxon>
        <taxon>Metazoa</taxon>
        <taxon>Ecdysozoa</taxon>
        <taxon>Arthropoda</taxon>
        <taxon>Hexapoda</taxon>
        <taxon>Insecta</taxon>
        <taxon>Pterygota</taxon>
        <taxon>Neoptera</taxon>
        <taxon>Polyneoptera</taxon>
        <taxon>Phasmatodea</taxon>
        <taxon>Timematodea</taxon>
        <taxon>Timematoidea</taxon>
        <taxon>Timematidae</taxon>
        <taxon>Timema</taxon>
    </lineage>
</organism>
<feature type="region of interest" description="Disordered" evidence="3">
    <location>
        <begin position="1"/>
        <end position="69"/>
    </location>
</feature>
<feature type="compositionally biased region" description="Basic and acidic residues" evidence="3">
    <location>
        <begin position="58"/>
        <end position="69"/>
    </location>
</feature>
<accession>A0ABN7NY36</accession>
<evidence type="ECO:0000313" key="4">
    <source>
        <dbReference type="EMBL" id="CAG2058503.1"/>
    </source>
</evidence>
<dbReference type="EMBL" id="CAJPIN010007450">
    <property type="protein sequence ID" value="CAG2058503.1"/>
    <property type="molecule type" value="Genomic_DNA"/>
</dbReference>
<proteinExistence type="predicted"/>
<dbReference type="PANTHER" id="PTHR12728:SF0">
    <property type="entry name" value="RIBOSOME PRODUCTION FACTOR 2 HOMOLOG"/>
    <property type="match status" value="1"/>
</dbReference>
<dbReference type="InterPro" id="IPR039770">
    <property type="entry name" value="Rpf2"/>
</dbReference>
<evidence type="ECO:0000256" key="2">
    <source>
        <dbReference type="ARBA" id="ARBA00023242"/>
    </source>
</evidence>
<evidence type="ECO:0000256" key="3">
    <source>
        <dbReference type="SAM" id="MobiDB-lite"/>
    </source>
</evidence>
<reference evidence="4" key="1">
    <citation type="submission" date="2021-03" db="EMBL/GenBank/DDBJ databases">
        <authorList>
            <person name="Tran Van P."/>
        </authorList>
    </citation>
    <scope>NUCLEOTIDE SEQUENCE</scope>
</reference>
<name>A0ABN7NY36_TIMPD</name>
<comment type="subcellular location">
    <subcellularLocation>
        <location evidence="1">Nucleus</location>
        <location evidence="1">Nucleolus</location>
    </subcellularLocation>
</comment>
<sequence length="69" mass="7738">AKKVKNISRDKLGSKHGQIHIPKQNIGTIQTRKMKGLRKSATEKKEARKRKAGTTTEATKRPKLSEESV</sequence>
<evidence type="ECO:0000313" key="5">
    <source>
        <dbReference type="Proteomes" id="UP001153148"/>
    </source>
</evidence>
<keyword evidence="5" id="KW-1185">Reference proteome</keyword>
<dbReference type="Proteomes" id="UP001153148">
    <property type="component" value="Unassembled WGS sequence"/>
</dbReference>
<dbReference type="PANTHER" id="PTHR12728">
    <property type="entry name" value="BRIX DOMAIN CONTAINING PROTEIN"/>
    <property type="match status" value="1"/>
</dbReference>
<evidence type="ECO:0000256" key="1">
    <source>
        <dbReference type="ARBA" id="ARBA00004604"/>
    </source>
</evidence>